<dbReference type="SUPFAM" id="SSF52540">
    <property type="entry name" value="P-loop containing nucleoside triphosphate hydrolases"/>
    <property type="match status" value="1"/>
</dbReference>
<keyword evidence="3" id="KW-0813">Transport</keyword>
<dbReference type="FunFam" id="1.20.1560.10:FF:000016">
    <property type="entry name" value="ATP-binding cassette sub-family B member 8, mitochondrial"/>
    <property type="match status" value="1"/>
</dbReference>
<dbReference type="InterPro" id="IPR011527">
    <property type="entry name" value="ABC1_TM_dom"/>
</dbReference>
<evidence type="ECO:0000256" key="7">
    <source>
        <dbReference type="ARBA" id="ARBA00022792"/>
    </source>
</evidence>
<dbReference type="PANTHER" id="PTHR43394:SF17">
    <property type="entry name" value="MITOCHONDRIAL POTASSIUM CHANNEL ATP-BINDING SUBUNIT"/>
    <property type="match status" value="1"/>
</dbReference>
<evidence type="ECO:0000313" key="21">
    <source>
        <dbReference type="Ensembl" id="ENSEBUP00000011020.1"/>
    </source>
</evidence>
<evidence type="ECO:0000256" key="9">
    <source>
        <dbReference type="ARBA" id="ARBA00022946"/>
    </source>
</evidence>
<feature type="transmembrane region" description="Helical" evidence="18">
    <location>
        <begin position="195"/>
        <end position="217"/>
    </location>
</feature>
<feature type="domain" description="ABC transmembrane type-1" evidence="20">
    <location>
        <begin position="84"/>
        <end position="337"/>
    </location>
</feature>
<keyword evidence="7" id="KW-0999">Mitochondrion inner membrane</keyword>
<dbReference type="GO" id="GO:0090374">
    <property type="term" value="P:oligopeptide export from mitochondrion"/>
    <property type="evidence" value="ECO:0007669"/>
    <property type="project" value="TreeGrafter"/>
</dbReference>
<evidence type="ECO:0000313" key="22">
    <source>
        <dbReference type="Proteomes" id="UP000694388"/>
    </source>
</evidence>
<dbReference type="Pfam" id="PF00664">
    <property type="entry name" value="ABC_membrane"/>
    <property type="match status" value="1"/>
</dbReference>
<keyword evidence="5 18" id="KW-0812">Transmembrane</keyword>
<dbReference type="SUPFAM" id="SSF90123">
    <property type="entry name" value="ABC transporter transmembrane region"/>
    <property type="match status" value="1"/>
</dbReference>
<evidence type="ECO:0000259" key="20">
    <source>
        <dbReference type="PROSITE" id="PS50929"/>
    </source>
</evidence>
<evidence type="ECO:0000256" key="2">
    <source>
        <dbReference type="ARBA" id="ARBA00007577"/>
    </source>
</evidence>
<dbReference type="PANTHER" id="PTHR43394">
    <property type="entry name" value="ATP-DEPENDENT PERMEASE MDL1, MITOCHONDRIAL"/>
    <property type="match status" value="1"/>
</dbReference>
<dbReference type="FunFam" id="3.40.50.300:FF:000403">
    <property type="entry name" value="ATP-binding cassette sub-family B member 8, mitochondrial"/>
    <property type="match status" value="1"/>
</dbReference>
<dbReference type="GO" id="GO:0006813">
    <property type="term" value="P:potassium ion transport"/>
    <property type="evidence" value="ECO:0007669"/>
    <property type="project" value="UniProtKB-KW"/>
</dbReference>
<dbReference type="PROSITE" id="PS00211">
    <property type="entry name" value="ABC_TRANSPORTER_1"/>
    <property type="match status" value="1"/>
</dbReference>
<evidence type="ECO:0000259" key="19">
    <source>
        <dbReference type="PROSITE" id="PS50893"/>
    </source>
</evidence>
<feature type="transmembrane region" description="Helical" evidence="18">
    <location>
        <begin position="89"/>
        <end position="116"/>
    </location>
</feature>
<dbReference type="Pfam" id="PF00005">
    <property type="entry name" value="ABC_tran"/>
    <property type="match status" value="1"/>
</dbReference>
<dbReference type="GO" id="GO:0015421">
    <property type="term" value="F:ABC-type oligopeptide transporter activity"/>
    <property type="evidence" value="ECO:0007669"/>
    <property type="project" value="TreeGrafter"/>
</dbReference>
<evidence type="ECO:0000256" key="3">
    <source>
        <dbReference type="ARBA" id="ARBA00022448"/>
    </source>
</evidence>
<feature type="domain" description="ABC transporter" evidence="19">
    <location>
        <begin position="372"/>
        <end position="609"/>
    </location>
</feature>
<dbReference type="Proteomes" id="UP000694388">
    <property type="component" value="Unplaced"/>
</dbReference>
<dbReference type="InterPro" id="IPR036640">
    <property type="entry name" value="ABC1_TM_sf"/>
</dbReference>
<evidence type="ECO:0000256" key="4">
    <source>
        <dbReference type="ARBA" id="ARBA00022538"/>
    </source>
</evidence>
<dbReference type="Gene3D" id="3.40.50.300">
    <property type="entry name" value="P-loop containing nucleotide triphosphate hydrolases"/>
    <property type="match status" value="1"/>
</dbReference>
<evidence type="ECO:0000256" key="14">
    <source>
        <dbReference type="ARBA" id="ARBA00023136"/>
    </source>
</evidence>
<dbReference type="CDD" id="cd03249">
    <property type="entry name" value="ABC_MTABC3_MDL1_MDL2"/>
    <property type="match status" value="1"/>
</dbReference>
<reference evidence="21" key="1">
    <citation type="submission" date="2025-08" db="UniProtKB">
        <authorList>
            <consortium name="Ensembl"/>
        </authorList>
    </citation>
    <scope>IDENTIFICATION</scope>
</reference>
<evidence type="ECO:0000256" key="8">
    <source>
        <dbReference type="ARBA" id="ARBA00022840"/>
    </source>
</evidence>
<organism evidence="21 22">
    <name type="scientific">Eptatretus burgeri</name>
    <name type="common">Inshore hagfish</name>
    <dbReference type="NCBI Taxonomy" id="7764"/>
    <lineage>
        <taxon>Eukaryota</taxon>
        <taxon>Metazoa</taxon>
        <taxon>Chordata</taxon>
        <taxon>Craniata</taxon>
        <taxon>Vertebrata</taxon>
        <taxon>Cyclostomata</taxon>
        <taxon>Myxini</taxon>
        <taxon>Myxiniformes</taxon>
        <taxon>Myxinidae</taxon>
        <taxon>Eptatretinae</taxon>
        <taxon>Eptatretus</taxon>
    </lineage>
</organism>
<keyword evidence="6" id="KW-0547">Nucleotide-binding</keyword>
<comment type="similarity">
    <text evidence="2">Belongs to the ABC transporter superfamily. ABCB family. Multidrug resistance exporter (TC 3.A.1.201) subfamily.</text>
</comment>
<evidence type="ECO:0000256" key="11">
    <source>
        <dbReference type="ARBA" id="ARBA00022989"/>
    </source>
</evidence>
<evidence type="ECO:0000256" key="15">
    <source>
        <dbReference type="ARBA" id="ARBA00040439"/>
    </source>
</evidence>
<keyword evidence="10" id="KW-0630">Potassium</keyword>
<keyword evidence="22" id="KW-1185">Reference proteome</keyword>
<dbReference type="GO" id="GO:0005524">
    <property type="term" value="F:ATP binding"/>
    <property type="evidence" value="ECO:0007669"/>
    <property type="project" value="UniProtKB-KW"/>
</dbReference>
<evidence type="ECO:0000256" key="5">
    <source>
        <dbReference type="ARBA" id="ARBA00022692"/>
    </source>
</evidence>
<dbReference type="CDD" id="cd18574">
    <property type="entry name" value="ABC_6TM_ABCB8_like"/>
    <property type="match status" value="1"/>
</dbReference>
<evidence type="ECO:0000256" key="18">
    <source>
        <dbReference type="SAM" id="Phobius"/>
    </source>
</evidence>
<evidence type="ECO:0000256" key="6">
    <source>
        <dbReference type="ARBA" id="ARBA00022741"/>
    </source>
</evidence>
<evidence type="ECO:0000256" key="17">
    <source>
        <dbReference type="ARBA" id="ARBA00042968"/>
    </source>
</evidence>
<name>A0A8C4Q732_EPTBU</name>
<comment type="subcellular location">
    <subcellularLocation>
        <location evidence="1">Mitochondrion inner membrane</location>
        <topology evidence="1">Multi-pass membrane protein</topology>
    </subcellularLocation>
</comment>
<evidence type="ECO:0000256" key="12">
    <source>
        <dbReference type="ARBA" id="ARBA00023065"/>
    </source>
</evidence>
<dbReference type="InterPro" id="IPR027417">
    <property type="entry name" value="P-loop_NTPase"/>
</dbReference>
<dbReference type="GeneTree" id="ENSGT00940000159126"/>
<dbReference type="GO" id="GO:0005743">
    <property type="term" value="C:mitochondrial inner membrane"/>
    <property type="evidence" value="ECO:0007669"/>
    <property type="project" value="UniProtKB-SubCell"/>
</dbReference>
<dbReference type="InterPro" id="IPR039421">
    <property type="entry name" value="Type_1_exporter"/>
</dbReference>
<dbReference type="PROSITE" id="PS50929">
    <property type="entry name" value="ABC_TM1F"/>
    <property type="match status" value="1"/>
</dbReference>
<dbReference type="Ensembl" id="ENSEBUT00000011579.1">
    <property type="protein sequence ID" value="ENSEBUP00000011020.1"/>
    <property type="gene ID" value="ENSEBUG00000007001.1"/>
</dbReference>
<sequence length="615" mass="66934">MSKNGLFGTLRCWTVRAQPFLLRSSRIQHVLAIRGGSVGIVVALGMKCNRFLARCDIDLNNSFYVTQARSPKLPEFKWSLLWTFLKSEIISLILAIIVSIFMLPLVGLLTIGYIMLLSQVGERVAASMRKSLFDALIRQDIAFFDATRTGHLVSRLTADVQEFKSSFKLVISQGLRSATQIVGCITSLYVISPKLTAAMITVMTALVSSGALIGSFLRDLSRQSQQIARATGVADESLMNVRTVRAFAMENVESESYACEVNKACRINEKLGTGIAIFQGLSNVVLNCIVLGTIFAGGSLIVHEELSAGDLMSFLVASQTVQRSMANLSVLFGQVVRGLSAGSRVFEFMDLTPTIPVQGGIKIPFHSLLGHVQFHNVSFSYPTRPSDVVLQDLNLTLPPCRVVALVGLSGGGKSTVAALLERFYNPTQGVITLDGKDLRTLDPAWLRSSVISLIDQEPMLFSTTIIENIRFGKPGATDQEVCAVAKVANADDFIRGFPDGYQTIVGERGIALSGGQKQRLAIARALLKDPTILIMDEATSALDAQAEKAVQTALDQAARGRTVLLIAHRLSTIVNADIIYVLVNGKIHEVGTHAELLKKQGLYAELIHWQNMQHK</sequence>
<reference evidence="21" key="2">
    <citation type="submission" date="2025-09" db="UniProtKB">
        <authorList>
            <consortium name="Ensembl"/>
        </authorList>
    </citation>
    <scope>IDENTIFICATION</scope>
</reference>
<evidence type="ECO:0000256" key="1">
    <source>
        <dbReference type="ARBA" id="ARBA00004448"/>
    </source>
</evidence>
<keyword evidence="13" id="KW-0496">Mitochondrion</keyword>
<keyword evidence="8" id="KW-0067">ATP-binding</keyword>
<dbReference type="InterPro" id="IPR017871">
    <property type="entry name" value="ABC_transporter-like_CS"/>
</dbReference>
<dbReference type="SMART" id="SM00382">
    <property type="entry name" value="AAA"/>
    <property type="match status" value="1"/>
</dbReference>
<keyword evidence="12" id="KW-0406">Ion transport</keyword>
<dbReference type="PROSITE" id="PS50893">
    <property type="entry name" value="ABC_TRANSPORTER_2"/>
    <property type="match status" value="1"/>
</dbReference>
<keyword evidence="14 18" id="KW-0472">Membrane</keyword>
<accession>A0A8C4Q732</accession>
<dbReference type="AlphaFoldDB" id="A0A8C4Q732"/>
<dbReference type="Gene3D" id="1.20.1560.10">
    <property type="entry name" value="ABC transporter type 1, transmembrane domain"/>
    <property type="match status" value="1"/>
</dbReference>
<evidence type="ECO:0000256" key="10">
    <source>
        <dbReference type="ARBA" id="ARBA00022958"/>
    </source>
</evidence>
<evidence type="ECO:0000256" key="16">
    <source>
        <dbReference type="ARBA" id="ARBA00041416"/>
    </source>
</evidence>
<keyword evidence="4" id="KW-0633">Potassium transport</keyword>
<keyword evidence="9" id="KW-0809">Transit peptide</keyword>
<dbReference type="GO" id="GO:0016887">
    <property type="term" value="F:ATP hydrolysis activity"/>
    <property type="evidence" value="ECO:0007669"/>
    <property type="project" value="InterPro"/>
</dbReference>
<keyword evidence="11 18" id="KW-1133">Transmembrane helix</keyword>
<evidence type="ECO:0000256" key="13">
    <source>
        <dbReference type="ARBA" id="ARBA00023128"/>
    </source>
</evidence>
<dbReference type="InterPro" id="IPR003593">
    <property type="entry name" value="AAA+_ATPase"/>
</dbReference>
<protein>
    <recommendedName>
        <fullName evidence="15">Mitochondrial potassium channel ATP-binding subunit</fullName>
    </recommendedName>
    <alternativeName>
        <fullName evidence="17">ATP-binding cassette sub-family B member 8, mitochondrial</fullName>
    </alternativeName>
    <alternativeName>
        <fullName evidence="16">Mitochondrial sulfonylurea-receptor</fullName>
    </alternativeName>
</protein>
<proteinExistence type="inferred from homology"/>
<dbReference type="InterPro" id="IPR003439">
    <property type="entry name" value="ABC_transporter-like_ATP-bd"/>
</dbReference>